<feature type="transmembrane region" description="Helical" evidence="1">
    <location>
        <begin position="84"/>
        <end position="102"/>
    </location>
</feature>
<name>A0A6J6SQL0_9ZZZZ</name>
<evidence type="ECO:0000313" key="2">
    <source>
        <dbReference type="EMBL" id="CAB4737326.1"/>
    </source>
</evidence>
<evidence type="ECO:0000313" key="3">
    <source>
        <dbReference type="EMBL" id="CAB4912848.1"/>
    </source>
</evidence>
<dbReference type="EMBL" id="CAEZYR010000025">
    <property type="protein sequence ID" value="CAB4737326.1"/>
    <property type="molecule type" value="Genomic_DNA"/>
</dbReference>
<feature type="transmembrane region" description="Helical" evidence="1">
    <location>
        <begin position="280"/>
        <end position="297"/>
    </location>
</feature>
<feature type="transmembrane region" description="Helical" evidence="1">
    <location>
        <begin position="148"/>
        <end position="168"/>
    </location>
</feature>
<dbReference type="Pfam" id="PF03988">
    <property type="entry name" value="DUF347"/>
    <property type="match status" value="4"/>
</dbReference>
<keyword evidence="1" id="KW-1133">Transmembrane helix</keyword>
<feature type="transmembrane region" description="Helical" evidence="1">
    <location>
        <begin position="180"/>
        <end position="209"/>
    </location>
</feature>
<dbReference type="AlphaFoldDB" id="A0A6J6SQL0"/>
<gene>
    <name evidence="2" type="ORF">UFOPK2754_00915</name>
    <name evidence="3" type="ORF">UFOPK3543_01623</name>
</gene>
<keyword evidence="1" id="KW-0472">Membrane</keyword>
<protein>
    <submittedName>
        <fullName evidence="2">Unannotated protein</fullName>
    </submittedName>
</protein>
<sequence length="418" mass="44361">MANEASTPGAGLAGAGSLLNKVPEVTIWFWIIKILCTTVGESFADWVSVDVGVGLINTALLFTVALAAVLAWQMRSVRYHPVRYWLTVVVLSVTGTLYTDILTDRYHVSLAVTTPVCAAVLAVVFGIWFVREHTLSIHSIVTRPREAFYWLAILVTFALGTAAGDWTLELTGWTPGVSVLLPSALIAAVVVGWRFGGGAVLSFWLAYVLTRPLGANLGDWLALPHADGGLNLGTAITSVIFLAAIAGTVIYLAIAKPDVIDQSSEAPTAPRDPQRERVMLGYYGAVVVAAIAVLAIANSRPHRDVSAEETTGSTSSGPVRIGPQAANFPATDVAQLATIVDDTAALLTAGDQAGATRRVKDLETAWDKAQSRLQPLDKSAWNVLDGEIDTVLGALRASRPDATKEQQALANLRSSLAR</sequence>
<feature type="transmembrane region" description="Helical" evidence="1">
    <location>
        <begin position="108"/>
        <end position="128"/>
    </location>
</feature>
<dbReference type="EMBL" id="CAFBMH010000058">
    <property type="protein sequence ID" value="CAB4912848.1"/>
    <property type="molecule type" value="Genomic_DNA"/>
</dbReference>
<reference evidence="2" key="1">
    <citation type="submission" date="2020-05" db="EMBL/GenBank/DDBJ databases">
        <authorList>
            <person name="Chiriac C."/>
            <person name="Salcher M."/>
            <person name="Ghai R."/>
            <person name="Kavagutti S V."/>
        </authorList>
    </citation>
    <scope>NUCLEOTIDE SEQUENCE</scope>
</reference>
<accession>A0A6J6SQL0</accession>
<organism evidence="2">
    <name type="scientific">freshwater metagenome</name>
    <dbReference type="NCBI Taxonomy" id="449393"/>
    <lineage>
        <taxon>unclassified sequences</taxon>
        <taxon>metagenomes</taxon>
        <taxon>ecological metagenomes</taxon>
    </lineage>
</organism>
<proteinExistence type="predicted"/>
<evidence type="ECO:0000256" key="1">
    <source>
        <dbReference type="SAM" id="Phobius"/>
    </source>
</evidence>
<feature type="transmembrane region" description="Helical" evidence="1">
    <location>
        <begin position="51"/>
        <end position="72"/>
    </location>
</feature>
<dbReference type="InterPro" id="IPR007136">
    <property type="entry name" value="DUF347"/>
</dbReference>
<keyword evidence="1" id="KW-0812">Transmembrane</keyword>
<feature type="transmembrane region" description="Helical" evidence="1">
    <location>
        <begin position="230"/>
        <end position="254"/>
    </location>
</feature>